<feature type="region of interest" description="Disordered" evidence="1">
    <location>
        <begin position="344"/>
        <end position="369"/>
    </location>
</feature>
<dbReference type="InterPro" id="IPR028265">
    <property type="entry name" value="TTDN1/SICKLE"/>
</dbReference>
<gene>
    <name evidence="2" type="ORF">AQUCO_00700511v1</name>
</gene>
<feature type="compositionally biased region" description="Low complexity" evidence="1">
    <location>
        <begin position="345"/>
        <end position="357"/>
    </location>
</feature>
<proteinExistence type="predicted"/>
<dbReference type="GO" id="GO:0000398">
    <property type="term" value="P:mRNA splicing, via spliceosome"/>
    <property type="evidence" value="ECO:0007669"/>
    <property type="project" value="InterPro"/>
</dbReference>
<sequence>MEESESRKLRLKAMRMEADEVEAIPNTSSSTESVHLSNPLTDPVLENVPVAAARFDYYSDPLASYTGNKRKSQKTYQNSVPPTTNASPGPANLNMHPSSCQQYNQTHSSDQRMYGPPMSHNSSGAWRSPNGMARPHPQQLGTPPATWNRPGVRDGYGFPPNSPMVGGFPPNSPMVGGFPPNSPMVGGFPPNSPMVGAFPPNSPMVGGFHPNAPMVDNFPPTVGGFPSPGFGPGRGSGYQINNTPYPNFGRGGSPNYNTGRSNISQFNNPIPGFGRGGSPGPNTGRSNQYGFNRNPSHGSGQGHGRNQGGHAFVSARERPERFYNRSMLEDPWRFLKPVVRRISMEGESSSTPGSSKSWLPKSISRKKDRVSDAVTGARSGFSLAETLAASYEEAAALAAPYEAAAATDDVKND</sequence>
<name>A0A2G5EKD5_AQUCA</name>
<evidence type="ECO:0000313" key="3">
    <source>
        <dbReference type="Proteomes" id="UP000230069"/>
    </source>
</evidence>
<feature type="region of interest" description="Disordered" evidence="1">
    <location>
        <begin position="102"/>
        <end position="123"/>
    </location>
</feature>
<protein>
    <submittedName>
        <fullName evidence="2">Uncharacterized protein</fullName>
    </submittedName>
</protein>
<feature type="compositionally biased region" description="Polar residues" evidence="1">
    <location>
        <begin position="25"/>
        <end position="40"/>
    </location>
</feature>
<dbReference type="GO" id="GO:0035196">
    <property type="term" value="P:miRNA processing"/>
    <property type="evidence" value="ECO:0007669"/>
    <property type="project" value="InterPro"/>
</dbReference>
<keyword evidence="3" id="KW-1185">Reference proteome</keyword>
<dbReference type="InParanoid" id="A0A2G5EKD5"/>
<reference evidence="2 3" key="1">
    <citation type="submission" date="2017-09" db="EMBL/GenBank/DDBJ databases">
        <title>WGS assembly of Aquilegia coerulea Goldsmith.</title>
        <authorList>
            <person name="Hodges S."/>
            <person name="Kramer E."/>
            <person name="Nordborg M."/>
            <person name="Tomkins J."/>
            <person name="Borevitz J."/>
            <person name="Derieg N."/>
            <person name="Yan J."/>
            <person name="Mihaltcheva S."/>
            <person name="Hayes R.D."/>
            <person name="Rokhsar D."/>
        </authorList>
    </citation>
    <scope>NUCLEOTIDE SEQUENCE [LARGE SCALE GENOMIC DNA]</scope>
    <source>
        <strain evidence="3">cv. Goldsmith</strain>
    </source>
</reference>
<accession>A0A2G5EKD5</accession>
<dbReference type="AlphaFoldDB" id="A0A2G5EKD5"/>
<dbReference type="PANTHER" id="PTHR36054:SF2">
    <property type="entry name" value="PROTEIN SICKLE"/>
    <property type="match status" value="1"/>
</dbReference>
<feature type="region of interest" description="Disordered" evidence="1">
    <location>
        <begin position="270"/>
        <end position="309"/>
    </location>
</feature>
<dbReference type="Proteomes" id="UP000230069">
    <property type="component" value="Unassembled WGS sequence"/>
</dbReference>
<dbReference type="FunCoup" id="A0A2G5EKD5">
    <property type="interactions" value="2157"/>
</dbReference>
<evidence type="ECO:0000313" key="2">
    <source>
        <dbReference type="EMBL" id="PIA56203.1"/>
    </source>
</evidence>
<organism evidence="2 3">
    <name type="scientific">Aquilegia coerulea</name>
    <name type="common">Rocky mountain columbine</name>
    <dbReference type="NCBI Taxonomy" id="218851"/>
    <lineage>
        <taxon>Eukaryota</taxon>
        <taxon>Viridiplantae</taxon>
        <taxon>Streptophyta</taxon>
        <taxon>Embryophyta</taxon>
        <taxon>Tracheophyta</taxon>
        <taxon>Spermatophyta</taxon>
        <taxon>Magnoliopsida</taxon>
        <taxon>Ranunculales</taxon>
        <taxon>Ranunculaceae</taxon>
        <taxon>Thalictroideae</taxon>
        <taxon>Aquilegia</taxon>
    </lineage>
</organism>
<feature type="region of interest" description="Disordered" evidence="1">
    <location>
        <begin position="61"/>
        <end position="89"/>
    </location>
</feature>
<feature type="compositionally biased region" description="Polar residues" evidence="1">
    <location>
        <begin position="74"/>
        <end position="87"/>
    </location>
</feature>
<dbReference type="OrthoDB" id="1935385at2759"/>
<dbReference type="STRING" id="218851.A0A2G5EKD5"/>
<feature type="compositionally biased region" description="Polar residues" evidence="1">
    <location>
        <begin position="280"/>
        <end position="295"/>
    </location>
</feature>
<dbReference type="Pfam" id="PF15502">
    <property type="entry name" value="MPLKIP"/>
    <property type="match status" value="1"/>
</dbReference>
<dbReference type="EMBL" id="KZ305024">
    <property type="protein sequence ID" value="PIA56203.1"/>
    <property type="molecule type" value="Genomic_DNA"/>
</dbReference>
<feature type="region of interest" description="Disordered" evidence="1">
    <location>
        <begin position="21"/>
        <end position="41"/>
    </location>
</feature>
<dbReference type="InterPro" id="IPR039292">
    <property type="entry name" value="SICKLE"/>
</dbReference>
<evidence type="ECO:0000256" key="1">
    <source>
        <dbReference type="SAM" id="MobiDB-lite"/>
    </source>
</evidence>
<dbReference type="PANTHER" id="PTHR36054">
    <property type="entry name" value="PROTEIN SICKLE"/>
    <property type="match status" value="1"/>
</dbReference>